<dbReference type="Pfam" id="PF11756">
    <property type="entry name" value="YgbA_NO"/>
    <property type="match status" value="1"/>
</dbReference>
<name>A0A1T4K363_9FIRM</name>
<dbReference type="OrthoDB" id="164329at2"/>
<organism evidence="1 2">
    <name type="scientific">Anaerorhabdus furcosa</name>
    <dbReference type="NCBI Taxonomy" id="118967"/>
    <lineage>
        <taxon>Bacteria</taxon>
        <taxon>Bacillati</taxon>
        <taxon>Bacillota</taxon>
        <taxon>Erysipelotrichia</taxon>
        <taxon>Erysipelotrichales</taxon>
        <taxon>Erysipelotrichaceae</taxon>
        <taxon>Anaerorhabdus</taxon>
    </lineage>
</organism>
<sequence>MNVKERKKKQEKELIEKMISIYCKGHHEINLCDDCKELINYANQRIDHCPFIESKTFCSQCKVHCYDHNHRDRIKQVMKYSGKRMIWVNPIVVFRHLTDSLKNKRRTT</sequence>
<dbReference type="NCBIfam" id="NF007714">
    <property type="entry name" value="PRK10410.1-2"/>
    <property type="match status" value="1"/>
</dbReference>
<gene>
    <name evidence="1" type="ORF">SAMN02745191_0276</name>
</gene>
<reference evidence="2" key="1">
    <citation type="submission" date="2017-02" db="EMBL/GenBank/DDBJ databases">
        <authorList>
            <person name="Varghese N."/>
            <person name="Submissions S."/>
        </authorList>
    </citation>
    <scope>NUCLEOTIDE SEQUENCE [LARGE SCALE GENOMIC DNA]</scope>
    <source>
        <strain evidence="2">ATCC 25662</strain>
    </source>
</reference>
<dbReference type="InterPro" id="IPR020483">
    <property type="entry name" value="Uncharacterised_YgbA"/>
</dbReference>
<keyword evidence="2" id="KW-1185">Reference proteome</keyword>
<dbReference type="STRING" id="118967.SAMN02745191_0276"/>
<proteinExistence type="predicted"/>
<protein>
    <submittedName>
        <fullName evidence="1">Nitrous oxide-stimulated promoter</fullName>
    </submittedName>
</protein>
<dbReference type="AlphaFoldDB" id="A0A1T4K363"/>
<evidence type="ECO:0000313" key="1">
    <source>
        <dbReference type="EMBL" id="SJZ36900.1"/>
    </source>
</evidence>
<dbReference type="RefSeq" id="WP_078710726.1">
    <property type="nucleotide sequence ID" value="NZ_FUWY01000001.1"/>
</dbReference>
<accession>A0A1T4K363</accession>
<evidence type="ECO:0000313" key="2">
    <source>
        <dbReference type="Proteomes" id="UP000243297"/>
    </source>
</evidence>
<dbReference type="Proteomes" id="UP000243297">
    <property type="component" value="Unassembled WGS sequence"/>
</dbReference>
<dbReference type="EMBL" id="FUWY01000001">
    <property type="protein sequence ID" value="SJZ36900.1"/>
    <property type="molecule type" value="Genomic_DNA"/>
</dbReference>